<feature type="compositionally biased region" description="Polar residues" evidence="1">
    <location>
        <begin position="29"/>
        <end position="41"/>
    </location>
</feature>
<organism evidence="4 5">
    <name type="scientific">Urochloa decumbens</name>
    <dbReference type="NCBI Taxonomy" id="240449"/>
    <lineage>
        <taxon>Eukaryota</taxon>
        <taxon>Viridiplantae</taxon>
        <taxon>Streptophyta</taxon>
        <taxon>Embryophyta</taxon>
        <taxon>Tracheophyta</taxon>
        <taxon>Spermatophyta</taxon>
        <taxon>Magnoliopsida</taxon>
        <taxon>Liliopsida</taxon>
        <taxon>Poales</taxon>
        <taxon>Poaceae</taxon>
        <taxon>PACMAD clade</taxon>
        <taxon>Panicoideae</taxon>
        <taxon>Panicodae</taxon>
        <taxon>Paniceae</taxon>
        <taxon>Melinidinae</taxon>
        <taxon>Urochloa</taxon>
    </lineage>
</organism>
<reference evidence="4 5" key="2">
    <citation type="submission" date="2024-10" db="EMBL/GenBank/DDBJ databases">
        <authorList>
            <person name="Ryan C."/>
        </authorList>
    </citation>
    <scope>NUCLEOTIDE SEQUENCE [LARGE SCALE GENOMIC DNA]</scope>
</reference>
<keyword evidence="5" id="KW-1185">Reference proteome</keyword>
<evidence type="ECO:0000313" key="5">
    <source>
        <dbReference type="Proteomes" id="UP001497457"/>
    </source>
</evidence>
<dbReference type="Pfam" id="PF24758">
    <property type="entry name" value="LRR_At5g56370"/>
    <property type="match status" value="1"/>
</dbReference>
<dbReference type="EMBL" id="OZ075118">
    <property type="protein sequence ID" value="CAL5091910.1"/>
    <property type="molecule type" value="Genomic_DNA"/>
</dbReference>
<evidence type="ECO:0000259" key="2">
    <source>
        <dbReference type="Pfam" id="PF00646"/>
    </source>
</evidence>
<evidence type="ECO:0008006" key="6">
    <source>
        <dbReference type="Google" id="ProtNLM"/>
    </source>
</evidence>
<feature type="domain" description="F-box" evidence="2">
    <location>
        <begin position="64"/>
        <end position="99"/>
    </location>
</feature>
<dbReference type="PANTHER" id="PTHR34709:SF74">
    <property type="entry name" value="F-BOX DOMAIN-CONTAINING PROTEIN"/>
    <property type="match status" value="1"/>
</dbReference>
<dbReference type="AlphaFoldDB" id="A0ABC9GEP6"/>
<dbReference type="PANTHER" id="PTHR34709">
    <property type="entry name" value="OS10G0396666 PROTEIN"/>
    <property type="match status" value="1"/>
</dbReference>
<dbReference type="Proteomes" id="UP001497457">
    <property type="component" value="Chromosome 8b"/>
</dbReference>
<accession>A0ABC9GEP6</accession>
<sequence length="540" mass="59512">MAEPRRGSPPPHGALAPRLCLASRPRAATSGTQKSPISMEQQGGEEAAAKRAKRSSGAAGEDRLSALPDDVLVLILLRLRTLEAARTSVLARRWRGVWALLPELQLPVFPEPRGFSDALAASTVPLRCLFVGGRRGAPAASVSDWLPAAAPRVAGELTVVDIGRESSANGGGGGEEAEESGAIELPCFEKATSISFHFHLRSVGLSMPPAGVFARLTDLYLNGVWFIGACDLGEAVSSARCPCLQKLTLQDALELHNLVIHSDSLKVLLLWKLRGLQQLSVMAPVLEELSVVKCFVCDQTQHPVASISAPQLKLLKWVDTYDPSSVHLGEMEQLKSLSTIFAVYGQEMLNHACLKFMSCVKVIESLTLVLAYMQEINYYQYLMEDLTILPEITSLHLIPRTNGHSFGACSFHILRICPGIKQLIMDLSDRFIMEAQADECPPDCICGQPPNWKTEELTLNCLHEVEIQEFRGSEHELDFVKRLFSWATALKRMAVTFDCSVSTSMVKELSQVFRAFSRPEICMEFYVYHKKVKVLYASED</sequence>
<name>A0ABC9GEP6_9POAL</name>
<feature type="region of interest" description="Disordered" evidence="1">
    <location>
        <begin position="1"/>
        <end position="61"/>
    </location>
</feature>
<dbReference type="InterPro" id="IPR036047">
    <property type="entry name" value="F-box-like_dom_sf"/>
</dbReference>
<dbReference type="InterPro" id="IPR055312">
    <property type="entry name" value="FBL15-like"/>
</dbReference>
<gene>
    <name evidence="4" type="ORF">URODEC1_LOCUS114627</name>
</gene>
<protein>
    <recommendedName>
        <fullName evidence="6">F-box domain-containing protein</fullName>
    </recommendedName>
</protein>
<reference evidence="5" key="1">
    <citation type="submission" date="2024-06" db="EMBL/GenBank/DDBJ databases">
        <authorList>
            <person name="Ryan C."/>
        </authorList>
    </citation>
    <scope>NUCLEOTIDE SEQUENCE [LARGE SCALE GENOMIC DNA]</scope>
</reference>
<evidence type="ECO:0000256" key="1">
    <source>
        <dbReference type="SAM" id="MobiDB-lite"/>
    </source>
</evidence>
<evidence type="ECO:0000313" key="4">
    <source>
        <dbReference type="EMBL" id="CAL5091910.1"/>
    </source>
</evidence>
<dbReference type="InterPro" id="IPR055411">
    <property type="entry name" value="LRR_FXL15/At3g58940/PEG3-like"/>
</dbReference>
<dbReference type="Pfam" id="PF00646">
    <property type="entry name" value="F-box"/>
    <property type="match status" value="1"/>
</dbReference>
<proteinExistence type="predicted"/>
<feature type="domain" description="F-box/LRR-repeat protein 15/At3g58940/PEG3-like LRR" evidence="3">
    <location>
        <begin position="206"/>
        <end position="320"/>
    </location>
</feature>
<dbReference type="SUPFAM" id="SSF81383">
    <property type="entry name" value="F-box domain"/>
    <property type="match status" value="1"/>
</dbReference>
<evidence type="ECO:0000259" key="3">
    <source>
        <dbReference type="Pfam" id="PF24758"/>
    </source>
</evidence>
<dbReference type="InterPro" id="IPR001810">
    <property type="entry name" value="F-box_dom"/>
</dbReference>